<keyword evidence="1" id="KW-0812">Transmembrane</keyword>
<evidence type="ECO:0000313" key="3">
    <source>
        <dbReference type="EMBL" id="PUA37887.1"/>
    </source>
</evidence>
<keyword evidence="4" id="KW-1185">Reference proteome</keyword>
<feature type="transmembrane region" description="Helical" evidence="1">
    <location>
        <begin position="55"/>
        <end position="76"/>
    </location>
</feature>
<evidence type="ECO:0000256" key="1">
    <source>
        <dbReference type="SAM" id="Phobius"/>
    </source>
</evidence>
<comment type="caution">
    <text evidence="2">The sequence shown here is derived from an EMBL/GenBank/DDBJ whole genome shotgun (WGS) entry which is preliminary data.</text>
</comment>
<evidence type="ECO:0000313" key="4">
    <source>
        <dbReference type="Proteomes" id="UP000076563"/>
    </source>
</evidence>
<evidence type="ECO:0000313" key="2">
    <source>
        <dbReference type="EMBL" id="KZE74944.1"/>
    </source>
</evidence>
<dbReference type="EMBL" id="PYHP01000047">
    <property type="protein sequence ID" value="PUA37887.1"/>
    <property type="molecule type" value="Genomic_DNA"/>
</dbReference>
<feature type="transmembrane region" description="Helical" evidence="1">
    <location>
        <begin position="12"/>
        <end position="43"/>
    </location>
</feature>
<evidence type="ECO:0000313" key="5">
    <source>
        <dbReference type="Proteomes" id="UP000244184"/>
    </source>
</evidence>
<keyword evidence="1" id="KW-1133">Transmembrane helix</keyword>
<organism evidence="2 4">
    <name type="scientific">Paenibacillus elgii</name>
    <dbReference type="NCBI Taxonomy" id="189691"/>
    <lineage>
        <taxon>Bacteria</taxon>
        <taxon>Bacillati</taxon>
        <taxon>Bacillota</taxon>
        <taxon>Bacilli</taxon>
        <taxon>Bacillales</taxon>
        <taxon>Paenibacillaceae</taxon>
        <taxon>Paenibacillus</taxon>
    </lineage>
</organism>
<reference evidence="2" key="2">
    <citation type="submission" date="2016-01" db="EMBL/GenBank/DDBJ databases">
        <authorList>
            <person name="McClelland M."/>
            <person name="Jain A."/>
            <person name="Saraogi P."/>
            <person name="Mendelson R."/>
            <person name="Westerman R."/>
            <person name="SanMiguel P."/>
            <person name="Csonka L."/>
        </authorList>
    </citation>
    <scope>NUCLEOTIDE SEQUENCE</scope>
    <source>
        <strain evidence="2">M63</strain>
    </source>
</reference>
<sequence>MLFTIQSVLGLIILFIIDHAGLGNMFNTILVAGFIIMSIIFMIKDYAKFRNKIGALINAYFWYLLIIAIVILQLTLGDKIKLP</sequence>
<reference evidence="3 5" key="3">
    <citation type="submission" date="2018-03" db="EMBL/GenBank/DDBJ databases">
        <title>Genome sequence of Paenibacillus elgii strain AC13 an antimicrobial compound producing bacteria.</title>
        <authorList>
            <person name="Kurokawa A.S."/>
            <person name="Araujo J.F."/>
            <person name="Costa R.A."/>
            <person name="Ortega D.B."/>
            <person name="Pires A.S."/>
            <person name="Pappas G.J.Jr."/>
            <person name="Franco O.L."/>
            <person name="Barreto C."/>
            <person name="Magalhaes B.S."/>
            <person name="Kruger R.H."/>
        </authorList>
    </citation>
    <scope>NUCLEOTIDE SEQUENCE [LARGE SCALE GENOMIC DNA]</scope>
    <source>
        <strain evidence="3 5">AC13</strain>
    </source>
</reference>
<dbReference type="Proteomes" id="UP000076563">
    <property type="component" value="Unassembled WGS sequence"/>
</dbReference>
<gene>
    <name evidence="2" type="ORF">AV654_28800</name>
    <name evidence="3" type="ORF">C8Z91_18185</name>
</gene>
<dbReference type="RefSeq" id="WP_063185459.1">
    <property type="nucleotide sequence ID" value="NZ_LQRA01000075.1"/>
</dbReference>
<name>A0A165QGW9_9BACL</name>
<accession>A0A165QGW9</accession>
<reference evidence="4" key="1">
    <citation type="submission" date="2016-01" db="EMBL/GenBank/DDBJ databases">
        <title>Draft genome of Chromobacterium sp. F49.</title>
        <authorList>
            <person name="Hong K.W."/>
        </authorList>
    </citation>
    <scope>NUCLEOTIDE SEQUENCE [LARGE SCALE GENOMIC DNA]</scope>
    <source>
        <strain evidence="4">M63</strain>
    </source>
</reference>
<proteinExistence type="predicted"/>
<dbReference type="Proteomes" id="UP000244184">
    <property type="component" value="Unassembled WGS sequence"/>
</dbReference>
<dbReference type="AlphaFoldDB" id="A0A165QGW9"/>
<protein>
    <submittedName>
        <fullName evidence="2">Uncharacterized protein</fullName>
    </submittedName>
</protein>
<keyword evidence="1" id="KW-0472">Membrane</keyword>
<dbReference type="EMBL" id="LQRA01000075">
    <property type="protein sequence ID" value="KZE74944.1"/>
    <property type="molecule type" value="Genomic_DNA"/>
</dbReference>